<dbReference type="AlphaFoldDB" id="A0AAN6X596"/>
<evidence type="ECO:0000256" key="1">
    <source>
        <dbReference type="SAM" id="Phobius"/>
    </source>
</evidence>
<protein>
    <submittedName>
        <fullName evidence="2">Uncharacterized protein</fullName>
    </submittedName>
</protein>
<feature type="transmembrane region" description="Helical" evidence="1">
    <location>
        <begin position="12"/>
        <end position="29"/>
    </location>
</feature>
<feature type="transmembrane region" description="Helical" evidence="1">
    <location>
        <begin position="79"/>
        <end position="96"/>
    </location>
</feature>
<evidence type="ECO:0000313" key="3">
    <source>
        <dbReference type="Proteomes" id="UP001302126"/>
    </source>
</evidence>
<evidence type="ECO:0000313" key="2">
    <source>
        <dbReference type="EMBL" id="KAK4193160.1"/>
    </source>
</evidence>
<keyword evidence="3" id="KW-1185">Reference proteome</keyword>
<feature type="transmembrane region" description="Helical" evidence="1">
    <location>
        <begin position="49"/>
        <end position="67"/>
    </location>
</feature>
<dbReference type="EMBL" id="MU864352">
    <property type="protein sequence ID" value="KAK4193160.1"/>
    <property type="molecule type" value="Genomic_DNA"/>
</dbReference>
<name>A0AAN6X596_9PEZI</name>
<sequence>MGGNRKRKEVRGSLGITSIIYIIIITLHFRGCCTRRSTSSGWTVGRTQALPSWSWVPGVEYVFSYLFNTILAATRLFSLRLMFGFCSGILGMLYQFCFFF</sequence>
<organism evidence="2 3">
    <name type="scientific">Podospora australis</name>
    <dbReference type="NCBI Taxonomy" id="1536484"/>
    <lineage>
        <taxon>Eukaryota</taxon>
        <taxon>Fungi</taxon>
        <taxon>Dikarya</taxon>
        <taxon>Ascomycota</taxon>
        <taxon>Pezizomycotina</taxon>
        <taxon>Sordariomycetes</taxon>
        <taxon>Sordariomycetidae</taxon>
        <taxon>Sordariales</taxon>
        <taxon>Podosporaceae</taxon>
        <taxon>Podospora</taxon>
    </lineage>
</organism>
<keyword evidence="1" id="KW-0472">Membrane</keyword>
<dbReference type="Proteomes" id="UP001302126">
    <property type="component" value="Unassembled WGS sequence"/>
</dbReference>
<keyword evidence="1" id="KW-0812">Transmembrane</keyword>
<gene>
    <name evidence="2" type="ORF">QBC35DRAFT_165988</name>
</gene>
<accession>A0AAN6X596</accession>
<keyword evidence="1" id="KW-1133">Transmembrane helix</keyword>
<reference evidence="2" key="1">
    <citation type="journal article" date="2023" name="Mol. Phylogenet. Evol.">
        <title>Genome-scale phylogeny and comparative genomics of the fungal order Sordariales.</title>
        <authorList>
            <person name="Hensen N."/>
            <person name="Bonometti L."/>
            <person name="Westerberg I."/>
            <person name="Brannstrom I.O."/>
            <person name="Guillou S."/>
            <person name="Cros-Aarteil S."/>
            <person name="Calhoun S."/>
            <person name="Haridas S."/>
            <person name="Kuo A."/>
            <person name="Mondo S."/>
            <person name="Pangilinan J."/>
            <person name="Riley R."/>
            <person name="LaButti K."/>
            <person name="Andreopoulos B."/>
            <person name="Lipzen A."/>
            <person name="Chen C."/>
            <person name="Yan M."/>
            <person name="Daum C."/>
            <person name="Ng V."/>
            <person name="Clum A."/>
            <person name="Steindorff A."/>
            <person name="Ohm R.A."/>
            <person name="Martin F."/>
            <person name="Silar P."/>
            <person name="Natvig D.O."/>
            <person name="Lalanne C."/>
            <person name="Gautier V."/>
            <person name="Ament-Velasquez S.L."/>
            <person name="Kruys A."/>
            <person name="Hutchinson M.I."/>
            <person name="Powell A.J."/>
            <person name="Barry K."/>
            <person name="Miller A.N."/>
            <person name="Grigoriev I.V."/>
            <person name="Debuchy R."/>
            <person name="Gladieux P."/>
            <person name="Hiltunen Thoren M."/>
            <person name="Johannesson H."/>
        </authorList>
    </citation>
    <scope>NUCLEOTIDE SEQUENCE</scope>
    <source>
        <strain evidence="2">PSN309</strain>
    </source>
</reference>
<comment type="caution">
    <text evidence="2">The sequence shown here is derived from an EMBL/GenBank/DDBJ whole genome shotgun (WGS) entry which is preliminary data.</text>
</comment>
<reference evidence="2" key="2">
    <citation type="submission" date="2023-05" db="EMBL/GenBank/DDBJ databases">
        <authorList>
            <consortium name="Lawrence Berkeley National Laboratory"/>
            <person name="Steindorff A."/>
            <person name="Hensen N."/>
            <person name="Bonometti L."/>
            <person name="Westerberg I."/>
            <person name="Brannstrom I.O."/>
            <person name="Guillou S."/>
            <person name="Cros-Aarteil S."/>
            <person name="Calhoun S."/>
            <person name="Haridas S."/>
            <person name="Kuo A."/>
            <person name="Mondo S."/>
            <person name="Pangilinan J."/>
            <person name="Riley R."/>
            <person name="Labutti K."/>
            <person name="Andreopoulos B."/>
            <person name="Lipzen A."/>
            <person name="Chen C."/>
            <person name="Yanf M."/>
            <person name="Daum C."/>
            <person name="Ng V."/>
            <person name="Clum A."/>
            <person name="Ohm R."/>
            <person name="Martin F."/>
            <person name="Silar P."/>
            <person name="Natvig D."/>
            <person name="Lalanne C."/>
            <person name="Gautier V."/>
            <person name="Ament-Velasquez S.L."/>
            <person name="Kruys A."/>
            <person name="Hutchinson M.I."/>
            <person name="Powell A.J."/>
            <person name="Barry K."/>
            <person name="Miller A.N."/>
            <person name="Grigoriev I.V."/>
            <person name="Debuchy R."/>
            <person name="Gladieux P."/>
            <person name="Thoren M.H."/>
            <person name="Johannesson H."/>
        </authorList>
    </citation>
    <scope>NUCLEOTIDE SEQUENCE</scope>
    <source>
        <strain evidence="2">PSN309</strain>
    </source>
</reference>
<proteinExistence type="predicted"/>